<protein>
    <submittedName>
        <fullName evidence="1">Uncharacterized protein</fullName>
    </submittedName>
</protein>
<dbReference type="AlphaFoldDB" id="A0A3A9YYV0"/>
<proteinExistence type="predicted"/>
<dbReference type="Proteomes" id="UP000272474">
    <property type="component" value="Unassembled WGS sequence"/>
</dbReference>
<keyword evidence="2" id="KW-1185">Reference proteome</keyword>
<accession>A0A3A9YYV0</accession>
<sequence length="63" mass="7033">MSKHDQAPASTAGRYISPQCAGRRCVECTQHEQRPPEPENGIAFDPCTHECHMRWPAGEGRGR</sequence>
<organism evidence="1 2">
    <name type="scientific">Streptomyces hoynatensis</name>
    <dbReference type="NCBI Taxonomy" id="1141874"/>
    <lineage>
        <taxon>Bacteria</taxon>
        <taxon>Bacillati</taxon>
        <taxon>Actinomycetota</taxon>
        <taxon>Actinomycetes</taxon>
        <taxon>Kitasatosporales</taxon>
        <taxon>Streptomycetaceae</taxon>
        <taxon>Streptomyces</taxon>
    </lineage>
</organism>
<gene>
    <name evidence="1" type="ORF">D7294_18195</name>
</gene>
<name>A0A3A9YYV0_9ACTN</name>
<dbReference type="EMBL" id="RBAL01000010">
    <property type="protein sequence ID" value="RKN40386.1"/>
    <property type="molecule type" value="Genomic_DNA"/>
</dbReference>
<comment type="caution">
    <text evidence="1">The sequence shown here is derived from an EMBL/GenBank/DDBJ whole genome shotgun (WGS) entry which is preliminary data.</text>
</comment>
<reference evidence="1 2" key="1">
    <citation type="journal article" date="2014" name="Int. J. Syst. Evol. Microbiol.">
        <title>Streptomyces hoynatensis sp. nov., isolated from deep marine sediment.</title>
        <authorList>
            <person name="Veyisoglu A."/>
            <person name="Sahin N."/>
        </authorList>
    </citation>
    <scope>NUCLEOTIDE SEQUENCE [LARGE SCALE GENOMIC DNA]</scope>
    <source>
        <strain evidence="1 2">KCTC 29097</strain>
    </source>
</reference>
<evidence type="ECO:0000313" key="2">
    <source>
        <dbReference type="Proteomes" id="UP000272474"/>
    </source>
</evidence>
<evidence type="ECO:0000313" key="1">
    <source>
        <dbReference type="EMBL" id="RKN40386.1"/>
    </source>
</evidence>